<dbReference type="RefSeq" id="WP_104481777.1">
    <property type="nucleotide sequence ID" value="NZ_CP154825.1"/>
</dbReference>
<dbReference type="OrthoDB" id="9778208at2"/>
<dbReference type="EMBL" id="PTIX01000018">
    <property type="protein sequence ID" value="PPK64703.1"/>
    <property type="molecule type" value="Genomic_DNA"/>
</dbReference>
<sequence length="214" mass="24005">METQFWIDSWHEGGTKTSFHLPVVHPHARMLAERGLLAGARVLVPLCGKTADMLFFAAQAVSVVGVELVPQAIEEFMADNGVTLVEDPEGVYRKDNLTILNRDVFALSPAEVGEFDLVYDRAALIAFPEEMRPRYVAAMTELAAPGTRYFINTLEYRPALPSPPFSVGPDQIEAYFGGAFDIEHVAKEERPDHRMVEKFTLESLTEHGFLLRRR</sequence>
<accession>A0A2S6GHM5</accession>
<gene>
    <name evidence="9" type="ORF">CLV40_11893</name>
</gene>
<protein>
    <recommendedName>
        <fullName evidence="4">thiopurine S-methyltransferase</fullName>
        <ecNumber evidence="4">2.1.1.67</ecNumber>
    </recommendedName>
</protein>
<dbReference type="FunFam" id="3.40.50.150:FF:000101">
    <property type="entry name" value="Thiopurine S-methyltransferase"/>
    <property type="match status" value="1"/>
</dbReference>
<dbReference type="GO" id="GO:0032259">
    <property type="term" value="P:methylation"/>
    <property type="evidence" value="ECO:0007669"/>
    <property type="project" value="UniProtKB-KW"/>
</dbReference>
<keyword evidence="10" id="KW-1185">Reference proteome</keyword>
<evidence type="ECO:0000256" key="4">
    <source>
        <dbReference type="ARBA" id="ARBA00011905"/>
    </source>
</evidence>
<dbReference type="AlphaFoldDB" id="A0A2S6GHM5"/>
<evidence type="ECO:0000313" key="10">
    <source>
        <dbReference type="Proteomes" id="UP000239203"/>
    </source>
</evidence>
<dbReference type="InterPro" id="IPR025835">
    <property type="entry name" value="Thiopurine_S-MeTrfase"/>
</dbReference>
<keyword evidence="5" id="KW-0963">Cytoplasm</keyword>
<dbReference type="Proteomes" id="UP000239203">
    <property type="component" value="Unassembled WGS sequence"/>
</dbReference>
<evidence type="ECO:0000256" key="8">
    <source>
        <dbReference type="ARBA" id="ARBA00022691"/>
    </source>
</evidence>
<dbReference type="HAMAP" id="MF_00812">
    <property type="entry name" value="Thiopur_methtran"/>
    <property type="match status" value="1"/>
</dbReference>
<dbReference type="PANTHER" id="PTHR10259:SF11">
    <property type="entry name" value="THIOPURINE S-METHYLTRANSFERASE"/>
    <property type="match status" value="1"/>
</dbReference>
<evidence type="ECO:0000256" key="2">
    <source>
        <dbReference type="ARBA" id="ARBA00004496"/>
    </source>
</evidence>
<dbReference type="InterPro" id="IPR008854">
    <property type="entry name" value="TPMT"/>
</dbReference>
<dbReference type="GO" id="GO:0005737">
    <property type="term" value="C:cytoplasm"/>
    <property type="evidence" value="ECO:0007669"/>
    <property type="project" value="UniProtKB-SubCell"/>
</dbReference>
<evidence type="ECO:0000256" key="7">
    <source>
        <dbReference type="ARBA" id="ARBA00022679"/>
    </source>
</evidence>
<keyword evidence="8" id="KW-0949">S-adenosyl-L-methionine</keyword>
<evidence type="ECO:0000313" key="9">
    <source>
        <dbReference type="EMBL" id="PPK64703.1"/>
    </source>
</evidence>
<evidence type="ECO:0000256" key="3">
    <source>
        <dbReference type="ARBA" id="ARBA00008145"/>
    </source>
</evidence>
<evidence type="ECO:0000256" key="6">
    <source>
        <dbReference type="ARBA" id="ARBA00022603"/>
    </source>
</evidence>
<dbReference type="InterPro" id="IPR029063">
    <property type="entry name" value="SAM-dependent_MTases_sf"/>
</dbReference>
<dbReference type="SUPFAM" id="SSF53335">
    <property type="entry name" value="S-adenosyl-L-methionine-dependent methyltransferases"/>
    <property type="match status" value="1"/>
</dbReference>
<comment type="subcellular location">
    <subcellularLocation>
        <location evidence="2">Cytoplasm</location>
    </subcellularLocation>
</comment>
<comment type="catalytic activity">
    <reaction evidence="1">
        <text>S-adenosyl-L-methionine + a thiopurine = S-adenosyl-L-homocysteine + a thiopurine S-methylether.</text>
        <dbReference type="EC" id="2.1.1.67"/>
    </reaction>
</comment>
<comment type="similarity">
    <text evidence="3">Belongs to the class I-like SAM-binding methyltransferase superfamily. TPMT family.</text>
</comment>
<dbReference type="Pfam" id="PF05724">
    <property type="entry name" value="TPMT"/>
    <property type="match status" value="1"/>
</dbReference>
<evidence type="ECO:0000256" key="5">
    <source>
        <dbReference type="ARBA" id="ARBA00022490"/>
    </source>
</evidence>
<evidence type="ECO:0000256" key="1">
    <source>
        <dbReference type="ARBA" id="ARBA00000903"/>
    </source>
</evidence>
<dbReference type="EC" id="2.1.1.67" evidence="4"/>
<keyword evidence="6 9" id="KW-0489">Methyltransferase</keyword>
<organism evidence="9 10">
    <name type="scientific">Actinokineospora auranticolor</name>
    <dbReference type="NCBI Taxonomy" id="155976"/>
    <lineage>
        <taxon>Bacteria</taxon>
        <taxon>Bacillati</taxon>
        <taxon>Actinomycetota</taxon>
        <taxon>Actinomycetes</taxon>
        <taxon>Pseudonocardiales</taxon>
        <taxon>Pseudonocardiaceae</taxon>
        <taxon>Actinokineospora</taxon>
    </lineage>
</organism>
<reference evidence="9 10" key="1">
    <citation type="submission" date="2018-02" db="EMBL/GenBank/DDBJ databases">
        <title>Genomic Encyclopedia of Archaeal and Bacterial Type Strains, Phase II (KMG-II): from individual species to whole genera.</title>
        <authorList>
            <person name="Goeker M."/>
        </authorList>
    </citation>
    <scope>NUCLEOTIDE SEQUENCE [LARGE SCALE GENOMIC DNA]</scope>
    <source>
        <strain evidence="9 10">YU 961-1</strain>
    </source>
</reference>
<dbReference type="GO" id="GO:0008119">
    <property type="term" value="F:thiopurine S-methyltransferase activity"/>
    <property type="evidence" value="ECO:0007669"/>
    <property type="project" value="UniProtKB-EC"/>
</dbReference>
<dbReference type="PANTHER" id="PTHR10259">
    <property type="entry name" value="THIOPURINE S-METHYLTRANSFERASE"/>
    <property type="match status" value="1"/>
</dbReference>
<dbReference type="PROSITE" id="PS51585">
    <property type="entry name" value="SAM_MT_TPMT"/>
    <property type="match status" value="1"/>
</dbReference>
<dbReference type="PIRSF" id="PIRSF023956">
    <property type="entry name" value="Thiopurine_S-methyltransferase"/>
    <property type="match status" value="1"/>
</dbReference>
<comment type="caution">
    <text evidence="9">The sequence shown here is derived from an EMBL/GenBank/DDBJ whole genome shotgun (WGS) entry which is preliminary data.</text>
</comment>
<dbReference type="Gene3D" id="3.40.50.150">
    <property type="entry name" value="Vaccinia Virus protein VP39"/>
    <property type="match status" value="1"/>
</dbReference>
<name>A0A2S6GHM5_9PSEU</name>
<keyword evidence="7 9" id="KW-0808">Transferase</keyword>
<proteinExistence type="inferred from homology"/>